<evidence type="ECO:0000256" key="2">
    <source>
        <dbReference type="ARBA" id="ARBA00022490"/>
    </source>
</evidence>
<evidence type="ECO:0000256" key="4">
    <source>
        <dbReference type="ARBA" id="ARBA00023315"/>
    </source>
</evidence>
<feature type="domain" description="N-acetyltransferase" evidence="6">
    <location>
        <begin position="17"/>
        <end position="162"/>
    </location>
</feature>
<dbReference type="Proteomes" id="UP000601597">
    <property type="component" value="Unassembled WGS sequence"/>
</dbReference>
<dbReference type="HAMAP" id="MF_02210">
    <property type="entry name" value="RimI"/>
    <property type="match status" value="1"/>
</dbReference>
<reference evidence="8" key="1">
    <citation type="journal article" date="2019" name="Int. J. Syst. Evol. Microbiol.">
        <title>The Global Catalogue of Microorganisms (GCM) 10K type strain sequencing project: providing services to taxonomists for standard genome sequencing and annotation.</title>
        <authorList>
            <consortium name="The Broad Institute Genomics Platform"/>
            <consortium name="The Broad Institute Genome Sequencing Center for Infectious Disease"/>
            <person name="Wu L."/>
            <person name="Ma J."/>
        </authorList>
    </citation>
    <scope>NUCLEOTIDE SEQUENCE [LARGE SCALE GENOMIC DNA]</scope>
    <source>
        <strain evidence="8">KCTC 22280</strain>
    </source>
</reference>
<accession>A0ABQ3AYI7</accession>
<organism evidence="7 8">
    <name type="scientific">Marinobacter zhanjiangensis</name>
    <dbReference type="NCBI Taxonomy" id="578215"/>
    <lineage>
        <taxon>Bacteria</taxon>
        <taxon>Pseudomonadati</taxon>
        <taxon>Pseudomonadota</taxon>
        <taxon>Gammaproteobacteria</taxon>
        <taxon>Pseudomonadales</taxon>
        <taxon>Marinobacteraceae</taxon>
        <taxon>Marinobacter</taxon>
    </lineage>
</organism>
<feature type="active site" description="Proton donor" evidence="5">
    <location>
        <position position="130"/>
    </location>
</feature>
<evidence type="ECO:0000313" key="8">
    <source>
        <dbReference type="Proteomes" id="UP000601597"/>
    </source>
</evidence>
<dbReference type="InterPro" id="IPR000182">
    <property type="entry name" value="GNAT_dom"/>
</dbReference>
<keyword evidence="2 5" id="KW-0963">Cytoplasm</keyword>
<dbReference type="InterPro" id="IPR050680">
    <property type="entry name" value="YpeA/RimI_acetyltransf"/>
</dbReference>
<keyword evidence="8" id="KW-1185">Reference proteome</keyword>
<comment type="function">
    <text evidence="5">Acetylates the N-terminal alanine of ribosomal protein bS18.</text>
</comment>
<evidence type="ECO:0000256" key="5">
    <source>
        <dbReference type="HAMAP-Rule" id="MF_02210"/>
    </source>
</evidence>
<name>A0ABQ3AYI7_9GAMM</name>
<evidence type="ECO:0000256" key="3">
    <source>
        <dbReference type="ARBA" id="ARBA00022679"/>
    </source>
</evidence>
<feature type="active site" description="Proton acceptor" evidence="5">
    <location>
        <position position="118"/>
    </location>
</feature>
<dbReference type="PANTHER" id="PTHR43420">
    <property type="entry name" value="ACETYLTRANSFERASE"/>
    <property type="match status" value="1"/>
</dbReference>
<comment type="caution">
    <text evidence="5">Lacks conserved residue(s) required for the propagation of feature annotation.</text>
</comment>
<dbReference type="InterPro" id="IPR006464">
    <property type="entry name" value="AcTrfase_RimI/Ard1"/>
</dbReference>
<keyword evidence="3 5" id="KW-0808">Transferase</keyword>
<dbReference type="EC" id="2.3.1.266" evidence="5"/>
<dbReference type="EMBL" id="BMXV01000003">
    <property type="protein sequence ID" value="GGY68022.1"/>
    <property type="molecule type" value="Genomic_DNA"/>
</dbReference>
<comment type="caution">
    <text evidence="7">The sequence shown here is derived from an EMBL/GenBank/DDBJ whole genome shotgun (WGS) entry which is preliminary data.</text>
</comment>
<evidence type="ECO:0000259" key="6">
    <source>
        <dbReference type="PROSITE" id="PS51186"/>
    </source>
</evidence>
<evidence type="ECO:0000256" key="1">
    <source>
        <dbReference type="ARBA" id="ARBA00005395"/>
    </source>
</evidence>
<keyword evidence="4 5" id="KW-0012">Acyltransferase</keyword>
<dbReference type="NCBIfam" id="TIGR01575">
    <property type="entry name" value="rimI"/>
    <property type="match status" value="1"/>
</dbReference>
<evidence type="ECO:0000313" key="7">
    <source>
        <dbReference type="EMBL" id="GGY68022.1"/>
    </source>
</evidence>
<dbReference type="Gene3D" id="3.40.630.30">
    <property type="match status" value="1"/>
</dbReference>
<dbReference type="InterPro" id="IPR043690">
    <property type="entry name" value="RimI"/>
</dbReference>
<proteinExistence type="inferred from homology"/>
<dbReference type="InterPro" id="IPR016181">
    <property type="entry name" value="Acyl_CoA_acyltransferase"/>
</dbReference>
<dbReference type="PROSITE" id="PS51186">
    <property type="entry name" value="GNAT"/>
    <property type="match status" value="1"/>
</dbReference>
<comment type="subcellular location">
    <subcellularLocation>
        <location evidence="5">Cytoplasm</location>
    </subcellularLocation>
</comment>
<comment type="catalytic activity">
    <reaction evidence="5">
        <text>N-terminal L-alanyl-[ribosomal protein bS18] + acetyl-CoA = N-terminal N(alpha)-acetyl-L-alanyl-[ribosomal protein bS18] + CoA + H(+)</text>
        <dbReference type="Rhea" id="RHEA:43756"/>
        <dbReference type="Rhea" id="RHEA-COMP:10676"/>
        <dbReference type="Rhea" id="RHEA-COMP:10677"/>
        <dbReference type="ChEBI" id="CHEBI:15378"/>
        <dbReference type="ChEBI" id="CHEBI:57287"/>
        <dbReference type="ChEBI" id="CHEBI:57288"/>
        <dbReference type="ChEBI" id="CHEBI:64718"/>
        <dbReference type="ChEBI" id="CHEBI:83683"/>
        <dbReference type="EC" id="2.3.1.266"/>
    </reaction>
</comment>
<gene>
    <name evidence="5 7" type="primary">rimI</name>
    <name evidence="7" type="ORF">GCM10007071_13480</name>
</gene>
<protein>
    <recommendedName>
        <fullName evidence="5">[Ribosomal protein bS18]-alanine N-acetyltransferase</fullName>
        <ecNumber evidence="5">2.3.1.266</ecNumber>
    </recommendedName>
</protein>
<sequence length="169" mass="18557">MAGPGVYRAGRPVYPEQELRALSESDLPDILEIERLSYSYPWSEGVFRDTFRSGYAVLGLVQGSRLEGYGVLATLYDEAHLLNLCMRPASRGRGLARQLLRALLRGAVLQGMQRVVLEVRVSNRAARRLYESEGFELVGERPGYYPDGVSPEDALVMALGLAGPASPVT</sequence>
<dbReference type="SUPFAM" id="SSF55729">
    <property type="entry name" value="Acyl-CoA N-acyltransferases (Nat)"/>
    <property type="match status" value="1"/>
</dbReference>
<dbReference type="Pfam" id="PF00583">
    <property type="entry name" value="Acetyltransf_1"/>
    <property type="match status" value="1"/>
</dbReference>
<comment type="similarity">
    <text evidence="1 5">Belongs to the acetyltransferase family. RimI subfamily.</text>
</comment>
<dbReference type="PANTHER" id="PTHR43420:SF51">
    <property type="entry name" value="PEPTIDYL-LYSINE N-ACETYLTRANSFERASE YIAC"/>
    <property type="match status" value="1"/>
</dbReference>
<feature type="binding site" evidence="5">
    <location>
        <position position="123"/>
    </location>
    <ligand>
        <name>acetyl-CoA</name>
        <dbReference type="ChEBI" id="CHEBI:57288"/>
    </ligand>
</feature>